<reference evidence="3 4" key="1">
    <citation type="submission" date="2017-07" db="EMBL/GenBank/DDBJ databases">
        <title>Mechanisms for carbon and nitrogen cycling indicate functional differentiation within the Candidate Phyla Radiation.</title>
        <authorList>
            <person name="Danczak R.E."/>
            <person name="Johnston M.D."/>
            <person name="Kenah C."/>
            <person name="Slattery M."/>
            <person name="Wrighton K.C."/>
            <person name="Wilkins M.J."/>
        </authorList>
    </citation>
    <scope>NUCLEOTIDE SEQUENCE [LARGE SCALE GENOMIC DNA]</scope>
    <source>
        <strain evidence="3">Licking1014_85</strain>
    </source>
</reference>
<feature type="transmembrane region" description="Helical" evidence="1">
    <location>
        <begin position="345"/>
        <end position="363"/>
    </location>
</feature>
<keyword evidence="1" id="KW-0812">Transmembrane</keyword>
<dbReference type="InterPro" id="IPR048389">
    <property type="entry name" value="YciQ-like_C"/>
</dbReference>
<dbReference type="Proteomes" id="UP000315589">
    <property type="component" value="Unassembled WGS sequence"/>
</dbReference>
<feature type="non-terminal residue" evidence="3">
    <location>
        <position position="405"/>
    </location>
</feature>
<feature type="transmembrane region" description="Helical" evidence="1">
    <location>
        <begin position="12"/>
        <end position="30"/>
    </location>
</feature>
<feature type="domain" description="Predicted membrane protein YciQ-like C-terminal" evidence="2">
    <location>
        <begin position="212"/>
        <end position="404"/>
    </location>
</feature>
<evidence type="ECO:0000313" key="4">
    <source>
        <dbReference type="Proteomes" id="UP000315589"/>
    </source>
</evidence>
<dbReference type="EMBL" id="VMGI01000092">
    <property type="protein sequence ID" value="TSC92064.1"/>
    <property type="molecule type" value="Genomic_DNA"/>
</dbReference>
<feature type="transmembrane region" description="Helical" evidence="1">
    <location>
        <begin position="369"/>
        <end position="394"/>
    </location>
</feature>
<evidence type="ECO:0000313" key="3">
    <source>
        <dbReference type="EMBL" id="TSC92064.1"/>
    </source>
</evidence>
<evidence type="ECO:0000259" key="2">
    <source>
        <dbReference type="Pfam" id="PF20990"/>
    </source>
</evidence>
<gene>
    <name evidence="3" type="ORF">CEN91_574</name>
</gene>
<keyword evidence="1" id="KW-1133">Transmembrane helix</keyword>
<feature type="transmembrane region" description="Helical" evidence="1">
    <location>
        <begin position="173"/>
        <end position="195"/>
    </location>
</feature>
<dbReference type="AlphaFoldDB" id="A0A554LGQ7"/>
<accession>A0A554LGQ7</accession>
<dbReference type="Pfam" id="PF20990">
    <property type="entry name" value="DUF2207_C"/>
    <property type="match status" value="1"/>
</dbReference>
<name>A0A554LGQ7_9BACT</name>
<proteinExistence type="predicted"/>
<evidence type="ECO:0000256" key="1">
    <source>
        <dbReference type="SAM" id="Phobius"/>
    </source>
</evidence>
<protein>
    <recommendedName>
        <fullName evidence="2">Predicted membrane protein YciQ-like C-terminal domain-containing protein</fullName>
    </recommendedName>
</protein>
<keyword evidence="1" id="KW-0472">Membrane</keyword>
<comment type="caution">
    <text evidence="3">The sequence shown here is derived from an EMBL/GenBank/DDBJ whole genome shotgun (WGS) entry which is preliminary data.</text>
</comment>
<organism evidence="3 4">
    <name type="scientific">Candidatus Berkelbacteria bacterium Licking1014_85</name>
    <dbReference type="NCBI Taxonomy" id="2017148"/>
    <lineage>
        <taxon>Bacteria</taxon>
        <taxon>Candidatus Berkelbacteria</taxon>
    </lineage>
</organism>
<sequence length="405" mass="45919">MSKVSISFYKRSFAAWVIITLVYYAVFSYFSGKKSLADYYHQIGSFNQEINVSQNGSITSGNVDLSKSLSPKKDFDLLTIKIMDEVGEPFSDSTVTVVFPPDIPLNEVSIKPYLIHSYEPETNYAIADNSIIFTTGPIDPSAIYSLKIEIPKGYLQFGFFKTAVSWLINQGGIFWIFIAILLPLAALIVFTSILFRRSQMLKAIQPNTEINYLPSNFPPALIGLLLRQKITNREITATLIDLAQRNIIEIFNKGENFSFIKRINFSVNESAPAPKFLKRFEFLILAKIFSDKTYKSTAGDINYRLGHRLFSDKIAKAYQDLYTHATMNGYFMQNPSEIHGKYRNFGLWFYVIGFIGIILSAITTPDPKFLVIFWIGMMVLGELIIKFSSSIPVLSQKGIEMLKQS</sequence>